<name>A0A1B7IQV5_9ENTR</name>
<accession>A0A1B7IQV5</accession>
<proteinExistence type="predicted"/>
<dbReference type="Proteomes" id="UP000078410">
    <property type="component" value="Unassembled WGS sequence"/>
</dbReference>
<evidence type="ECO:0000259" key="1">
    <source>
        <dbReference type="Pfam" id="PF04965"/>
    </source>
</evidence>
<feature type="domain" description="IraD/Gp25-like" evidence="1">
    <location>
        <begin position="17"/>
        <end position="90"/>
    </location>
</feature>
<sequence length="115" mass="12571">MRYLGMNQQSGTRLTELDHVRQSVRDILLTPVGSRLMRREYGSLIPDLIDEAQNPATRLRVMAATYGALCRWEPRIRLTTINITSASDGSMVVDLTGVRTEGGPVNLSVGLGAAT</sequence>
<dbReference type="EMBL" id="LXER01000017">
    <property type="protein sequence ID" value="OAT32120.1"/>
    <property type="molecule type" value="Genomic_DNA"/>
</dbReference>
<dbReference type="InterPro" id="IPR007048">
    <property type="entry name" value="IraD/Gp25-like"/>
</dbReference>
<evidence type="ECO:0000313" key="2">
    <source>
        <dbReference type="EMBL" id="OAT32120.1"/>
    </source>
</evidence>
<dbReference type="Pfam" id="PF04965">
    <property type="entry name" value="GPW_gp25"/>
    <property type="match status" value="1"/>
</dbReference>
<organism evidence="2 3">
    <name type="scientific">Buttiauxella brennerae ATCC 51605</name>
    <dbReference type="NCBI Taxonomy" id="1354251"/>
    <lineage>
        <taxon>Bacteria</taxon>
        <taxon>Pseudomonadati</taxon>
        <taxon>Pseudomonadota</taxon>
        <taxon>Gammaproteobacteria</taxon>
        <taxon>Enterobacterales</taxon>
        <taxon>Enterobacteriaceae</taxon>
        <taxon>Buttiauxella</taxon>
    </lineage>
</organism>
<dbReference type="SUPFAM" id="SSF160719">
    <property type="entry name" value="gpW/gp25-like"/>
    <property type="match status" value="1"/>
</dbReference>
<protein>
    <submittedName>
        <fullName evidence="2">Phage baseplate assembly protein</fullName>
    </submittedName>
</protein>
<reference evidence="2 3" key="1">
    <citation type="submission" date="2016-04" db="EMBL/GenBank/DDBJ databases">
        <title>ATOL: Assembling a taxonomically balanced genome-scale reconstruction of the evolutionary history of the Enterobacteriaceae.</title>
        <authorList>
            <person name="Plunkett G.III."/>
            <person name="Neeno-Eckwall E.C."/>
            <person name="Glasner J.D."/>
            <person name="Perna N.T."/>
        </authorList>
    </citation>
    <scope>NUCLEOTIDE SEQUENCE [LARGE SCALE GENOMIC DNA]</scope>
    <source>
        <strain evidence="2 3">ATCC 51605</strain>
    </source>
</reference>
<dbReference type="Gene3D" id="3.10.450.40">
    <property type="match status" value="1"/>
</dbReference>
<comment type="caution">
    <text evidence="2">The sequence shown here is derived from an EMBL/GenBank/DDBJ whole genome shotgun (WGS) entry which is preliminary data.</text>
</comment>
<keyword evidence="3" id="KW-1185">Reference proteome</keyword>
<dbReference type="PATRIC" id="fig|1354251.4.peg.2082"/>
<gene>
    <name evidence="2" type="ORF">M975_2012</name>
</gene>
<dbReference type="AlphaFoldDB" id="A0A1B7IQV5"/>
<evidence type="ECO:0000313" key="3">
    <source>
        <dbReference type="Proteomes" id="UP000078410"/>
    </source>
</evidence>